<dbReference type="RefSeq" id="WP_253799492.1">
    <property type="nucleotide sequence ID" value="NZ_BAAAUB010000149.1"/>
</dbReference>
<evidence type="ECO:0000313" key="2">
    <source>
        <dbReference type="EMBL" id="MCP2314291.1"/>
    </source>
</evidence>
<gene>
    <name evidence="1" type="ORF">FHR36_004027</name>
    <name evidence="2" type="ORF">FHR36_007490</name>
</gene>
<reference evidence="1 3" key="1">
    <citation type="submission" date="2022-06" db="EMBL/GenBank/DDBJ databases">
        <title>Sequencing the genomes of 1000 actinobacteria strains.</title>
        <authorList>
            <person name="Klenk H.-P."/>
        </authorList>
    </citation>
    <scope>NUCLEOTIDE SEQUENCE [LARGE SCALE GENOMIC DNA]</scope>
    <source>
        <strain evidence="1 3">DSM 41656</strain>
    </source>
</reference>
<comment type="caution">
    <text evidence="1">The sequence shown here is derived from an EMBL/GenBank/DDBJ whole genome shotgun (WGS) entry which is preliminary data.</text>
</comment>
<evidence type="ECO:0000313" key="3">
    <source>
        <dbReference type="Proteomes" id="UP001206483"/>
    </source>
</evidence>
<accession>A0ABT1J0U1</accession>
<keyword evidence="3" id="KW-1185">Reference proteome</keyword>
<proteinExistence type="predicted"/>
<protein>
    <submittedName>
        <fullName evidence="1">Uncharacterized protein</fullName>
    </submittedName>
</protein>
<evidence type="ECO:0000313" key="1">
    <source>
        <dbReference type="EMBL" id="MCP2310864.1"/>
    </source>
</evidence>
<dbReference type="EMBL" id="JAMZDX010000004">
    <property type="protein sequence ID" value="MCP2310864.1"/>
    <property type="molecule type" value="Genomic_DNA"/>
</dbReference>
<organism evidence="1 3">
    <name type="scientific">Kitasatospora paracochleata</name>
    <dbReference type="NCBI Taxonomy" id="58354"/>
    <lineage>
        <taxon>Bacteria</taxon>
        <taxon>Bacillati</taxon>
        <taxon>Actinomycetota</taxon>
        <taxon>Actinomycetes</taxon>
        <taxon>Kitasatosporales</taxon>
        <taxon>Streptomycetaceae</taxon>
        <taxon>Kitasatospora</taxon>
    </lineage>
</organism>
<dbReference type="EMBL" id="JAMZDX010000008">
    <property type="protein sequence ID" value="MCP2314291.1"/>
    <property type="molecule type" value="Genomic_DNA"/>
</dbReference>
<name>A0ABT1J0U1_9ACTN</name>
<dbReference type="Proteomes" id="UP001206483">
    <property type="component" value="Unassembled WGS sequence"/>
</dbReference>
<sequence length="132" mass="13848">MSAAPRRRGGRPVLAVGGQVRFRGARWQVVGLAGQRVHLVADEGEEVVLAGRLFADPTFALTGPEADGKAEAAPQWGLFETAPAAARERALTWRRHIREVETGHPDGADAGAVSGFTLPIAAAASSKVLSSR</sequence>